<reference evidence="3 4" key="1">
    <citation type="submission" date="2024-03" db="EMBL/GenBank/DDBJ databases">
        <title>Complete genome sequence of the green alga Chloropicon roscoffensis RCC1871.</title>
        <authorList>
            <person name="Lemieux C."/>
            <person name="Pombert J.-F."/>
            <person name="Otis C."/>
            <person name="Turmel M."/>
        </authorList>
    </citation>
    <scope>NUCLEOTIDE SEQUENCE [LARGE SCALE GENOMIC DNA]</scope>
    <source>
        <strain evidence="3 4">RCC1871</strain>
    </source>
</reference>
<dbReference type="AlphaFoldDB" id="A0AAX4PIP8"/>
<protein>
    <recommendedName>
        <fullName evidence="2">Selenoprotein F/M domain-containing protein</fullName>
    </recommendedName>
</protein>
<dbReference type="InterPro" id="IPR038219">
    <property type="entry name" value="Sep15/SelM_sf"/>
</dbReference>
<dbReference type="InterPro" id="IPR036249">
    <property type="entry name" value="Thioredoxin-like_sf"/>
</dbReference>
<evidence type="ECO:0000256" key="1">
    <source>
        <dbReference type="ARBA" id="ARBA00005742"/>
    </source>
</evidence>
<sequence length="55" mass="6541">MQHRREYPQVRVNYVNGSPPSLTLITDDNDESDQLRMDSWKLEDILEFLQNTFKG</sequence>
<dbReference type="InterPro" id="IPR014912">
    <property type="entry name" value="Sep15_SelM_dom"/>
</dbReference>
<proteinExistence type="inferred from homology"/>
<dbReference type="Proteomes" id="UP001472866">
    <property type="component" value="Chromosome 14"/>
</dbReference>
<keyword evidence="4" id="KW-1185">Reference proteome</keyword>
<evidence type="ECO:0000313" key="4">
    <source>
        <dbReference type="Proteomes" id="UP001472866"/>
    </source>
</evidence>
<dbReference type="Gene3D" id="3.40.30.50">
    <property type="entry name" value="Sep15/SelM thioredoxin-like domain, active-site redox motif"/>
    <property type="match status" value="1"/>
</dbReference>
<evidence type="ECO:0000313" key="3">
    <source>
        <dbReference type="EMBL" id="WZN66087.1"/>
    </source>
</evidence>
<dbReference type="SUPFAM" id="SSF52833">
    <property type="entry name" value="Thioredoxin-like"/>
    <property type="match status" value="1"/>
</dbReference>
<accession>A0AAX4PIP8</accession>
<organism evidence="3 4">
    <name type="scientific">Chloropicon roscoffensis</name>
    <dbReference type="NCBI Taxonomy" id="1461544"/>
    <lineage>
        <taxon>Eukaryota</taxon>
        <taxon>Viridiplantae</taxon>
        <taxon>Chlorophyta</taxon>
        <taxon>Chloropicophyceae</taxon>
        <taxon>Chloropicales</taxon>
        <taxon>Chloropicaceae</taxon>
        <taxon>Chloropicon</taxon>
    </lineage>
</organism>
<dbReference type="EMBL" id="CP151514">
    <property type="protein sequence ID" value="WZN66087.1"/>
    <property type="molecule type" value="Genomic_DNA"/>
</dbReference>
<evidence type="ECO:0000259" key="2">
    <source>
        <dbReference type="Pfam" id="PF08806"/>
    </source>
</evidence>
<dbReference type="Pfam" id="PF08806">
    <property type="entry name" value="Sep15_SelM"/>
    <property type="match status" value="1"/>
</dbReference>
<feature type="domain" description="Selenoprotein F/M" evidence="2">
    <location>
        <begin position="3"/>
        <end position="51"/>
    </location>
</feature>
<comment type="similarity">
    <text evidence="1">Belongs to the selenoprotein M/F family.</text>
</comment>
<name>A0AAX4PIP8_9CHLO</name>
<gene>
    <name evidence="3" type="ORF">HKI87_14g76500</name>
</gene>